<keyword evidence="2" id="KW-1185">Reference proteome</keyword>
<dbReference type="RefSeq" id="WP_379862180.1">
    <property type="nucleotide sequence ID" value="NZ_JBHMFC010000103.1"/>
</dbReference>
<evidence type="ECO:0000313" key="2">
    <source>
        <dbReference type="Proteomes" id="UP001589585"/>
    </source>
</evidence>
<dbReference type="InterPro" id="IPR025345">
    <property type="entry name" value="DUF4249"/>
</dbReference>
<sequence>MRTFLFILTIILCMVSCQDVIEVQVPTSEPRLVIDASIKWLKGTSGSQQSIKLSLTAPYFDTEVPAANQATVTITDADGSVFNFIEEEDTGVYKNNNFIPVLGGVYTLTIIYNQETYTATETLMAVTPIDSVTQKNNSGFSGEAYALKAFYSDPPNQENFYFFEFSNNNLPVVSLEVYNDEFTDGNQIFAFYSDSDTALGDEITISNHGISKQFYDFMFILLQQTADQSGGPFEVQPATVRGNCINQTNPDNFPLGYFRLSETDQVVHIIK</sequence>
<proteinExistence type="predicted"/>
<comment type="caution">
    <text evidence="1">The sequence shown here is derived from an EMBL/GenBank/DDBJ whole genome shotgun (WGS) entry which is preliminary data.</text>
</comment>
<protein>
    <submittedName>
        <fullName evidence="1">DUF4249 domain-containing protein</fullName>
    </submittedName>
</protein>
<evidence type="ECO:0000313" key="1">
    <source>
        <dbReference type="EMBL" id="MFB9057930.1"/>
    </source>
</evidence>
<dbReference type="Pfam" id="PF14054">
    <property type="entry name" value="DUF4249"/>
    <property type="match status" value="1"/>
</dbReference>
<accession>A0ABV5FES5</accession>
<organism evidence="1 2">
    <name type="scientific">Mariniflexile ostreae</name>
    <dbReference type="NCBI Taxonomy" id="1520892"/>
    <lineage>
        <taxon>Bacteria</taxon>
        <taxon>Pseudomonadati</taxon>
        <taxon>Bacteroidota</taxon>
        <taxon>Flavobacteriia</taxon>
        <taxon>Flavobacteriales</taxon>
        <taxon>Flavobacteriaceae</taxon>
        <taxon>Mariniflexile</taxon>
    </lineage>
</organism>
<reference evidence="1 2" key="1">
    <citation type="submission" date="2024-09" db="EMBL/GenBank/DDBJ databases">
        <authorList>
            <person name="Sun Q."/>
            <person name="Mori K."/>
        </authorList>
    </citation>
    <scope>NUCLEOTIDE SEQUENCE [LARGE SCALE GENOMIC DNA]</scope>
    <source>
        <strain evidence="1 2">CECT 8622</strain>
    </source>
</reference>
<name>A0ABV5FES5_9FLAO</name>
<dbReference type="Proteomes" id="UP001589585">
    <property type="component" value="Unassembled WGS sequence"/>
</dbReference>
<dbReference type="EMBL" id="JBHMFC010000103">
    <property type="protein sequence ID" value="MFB9057930.1"/>
    <property type="molecule type" value="Genomic_DNA"/>
</dbReference>
<gene>
    <name evidence="1" type="ORF">ACFFU9_14380</name>
</gene>